<evidence type="ECO:0008006" key="4">
    <source>
        <dbReference type="Google" id="ProtNLM"/>
    </source>
</evidence>
<dbReference type="InterPro" id="IPR021280">
    <property type="entry name" value="TMEM260-like"/>
</dbReference>
<keyword evidence="1" id="KW-0472">Membrane</keyword>
<feature type="transmembrane region" description="Helical" evidence="1">
    <location>
        <begin position="297"/>
        <end position="318"/>
    </location>
</feature>
<protein>
    <recommendedName>
        <fullName evidence="4">DUF2723 domain-containing protein</fullName>
    </recommendedName>
</protein>
<dbReference type="STRING" id="452471.Aasi_1844"/>
<dbReference type="PANTHER" id="PTHR16214">
    <property type="entry name" value="TRANSMEMBRANE PROTEIN 260"/>
    <property type="match status" value="1"/>
</dbReference>
<organism evidence="2 3">
    <name type="scientific">Amoebophilus asiaticus (strain 5a2)</name>
    <dbReference type="NCBI Taxonomy" id="452471"/>
    <lineage>
        <taxon>Bacteria</taxon>
        <taxon>Pseudomonadati</taxon>
        <taxon>Bacteroidota</taxon>
        <taxon>Cytophagia</taxon>
        <taxon>Cytophagales</taxon>
        <taxon>Amoebophilaceae</taxon>
        <taxon>Candidatus Amoebophilus</taxon>
    </lineage>
</organism>
<feature type="transmembrane region" description="Helical" evidence="1">
    <location>
        <begin position="540"/>
        <end position="561"/>
    </location>
</feature>
<proteinExistence type="predicted"/>
<dbReference type="Pfam" id="PF11028">
    <property type="entry name" value="TMEM260-like"/>
    <property type="match status" value="1"/>
</dbReference>
<evidence type="ECO:0000313" key="3">
    <source>
        <dbReference type="Proteomes" id="UP000001227"/>
    </source>
</evidence>
<accession>C3L447</accession>
<feature type="transmembrane region" description="Helical" evidence="1">
    <location>
        <begin position="12"/>
        <end position="33"/>
    </location>
</feature>
<keyword evidence="3" id="KW-1185">Reference proteome</keyword>
<dbReference type="eggNOG" id="COG1807">
    <property type="taxonomic scope" value="Bacteria"/>
</dbReference>
<gene>
    <name evidence="2" type="ordered locus">Aasi_1844</name>
</gene>
<feature type="transmembrane region" description="Helical" evidence="1">
    <location>
        <begin position="153"/>
        <end position="173"/>
    </location>
</feature>
<feature type="transmembrane region" description="Helical" evidence="1">
    <location>
        <begin position="270"/>
        <end position="291"/>
    </location>
</feature>
<feature type="transmembrane region" description="Helical" evidence="1">
    <location>
        <begin position="222"/>
        <end position="249"/>
    </location>
</feature>
<evidence type="ECO:0000313" key="2">
    <source>
        <dbReference type="EMBL" id="ACP21088.1"/>
    </source>
</evidence>
<feature type="transmembrane region" description="Helical" evidence="1">
    <location>
        <begin position="185"/>
        <end position="216"/>
    </location>
</feature>
<feature type="transmembrane region" description="Helical" evidence="1">
    <location>
        <begin position="83"/>
        <end position="106"/>
    </location>
</feature>
<dbReference type="Proteomes" id="UP000001227">
    <property type="component" value="Chromosome"/>
</dbReference>
<dbReference type="InterPro" id="IPR052724">
    <property type="entry name" value="GT117_domain-containing"/>
</dbReference>
<feature type="transmembrane region" description="Helical" evidence="1">
    <location>
        <begin position="487"/>
        <end position="503"/>
    </location>
</feature>
<evidence type="ECO:0000256" key="1">
    <source>
        <dbReference type="SAM" id="Phobius"/>
    </source>
</evidence>
<dbReference type="EMBL" id="CP001102">
    <property type="protein sequence ID" value="ACP21088.1"/>
    <property type="molecule type" value="Genomic_DNA"/>
</dbReference>
<dbReference type="KEGG" id="aas:Aasi_1844"/>
<keyword evidence="1" id="KW-1133">Transmembrane helix</keyword>
<feature type="transmembrane region" description="Helical" evidence="1">
    <location>
        <begin position="573"/>
        <end position="594"/>
    </location>
</feature>
<name>C3L447_AMOA5</name>
<dbReference type="HOGENOM" id="CLU_005363_0_0_10"/>
<dbReference type="AlphaFoldDB" id="C3L447"/>
<dbReference type="PANTHER" id="PTHR16214:SF3">
    <property type="entry name" value="TRANSMEMBRANE PROTEIN 260"/>
    <property type="match status" value="1"/>
</dbReference>
<reference evidence="2 3" key="1">
    <citation type="journal article" date="2010" name="J. Bacteriol.">
        <title>The genome of the amoeba symbiont 'Candidatus Amoebophilus asiaticus' reveals common mechanisms for host cell interaction among amoeba-associated bacteria.</title>
        <authorList>
            <person name="Schmitz-Esser S."/>
            <person name="Tischler P."/>
            <person name="Arnold R."/>
            <person name="Montanaro J."/>
            <person name="Wagner M."/>
            <person name="Rattei T."/>
            <person name="Horn M."/>
        </authorList>
    </citation>
    <scope>NUCLEOTIDE SEQUENCE [LARGE SCALE GENOMIC DNA]</scope>
    <source>
        <strain evidence="2 3">5a2</strain>
    </source>
</reference>
<feature type="transmembrane region" description="Helical" evidence="1">
    <location>
        <begin position="509"/>
        <end position="528"/>
    </location>
</feature>
<keyword evidence="1" id="KW-0812">Transmembrane</keyword>
<sequence>MFYFSKHIMKIFRTINLWIGWGLFFLAMLVYTLTIEPTASFWDCSEYIAAAYKLQVTHPPGAPLFLLIGRMFSFLAGNNTEKVAFWINMSSVITSSATVMVVFWIISLLARRIIGKTTQDLQLYEAASIWGAGIIGVLSLTFCSTFWSNATEAETYACSTLLMSLTVWAMLNWEYTTPRPRSYQWLLLVAYLIGLSLGIRMFSVLTIPALCLIFYFKRVSKITLLGTTITLLIGGILLAFIYTGITLSLPTCAMQLELLCVNQLGLPFKSGIIILSITLIASLTYGIIYTIQKQHTTIHIGLLCLGFILIGYSSYGLVPIRAHANPPINEGHPSDIISFINYLKREQYGHRPLVYGPHFAAQVISAKKGDPIYRNTGKKYEIIDYKHIPIYDAGAYTLLPRTWSQQNSMHITAYRKILNLKPWQKPSLGDQLYFLIRHQLGHFYLRYFLWNFAGRASDMQGASWLTPLDAFEKLPPSLTQIPGRSNYLFLPFLLGLIGMLFQYRHDRRYFWVITILFVMLGAALVTFLNPPPIEPRERDYIYVGSFLFFTIWIGLGTLAVVNYFRKLFTQYKIAVTIGIISCLAVPSIMATQAWQTHNRSQRYFSVESAKNLLASCAPNAILFTAGDNDTFPLWYVQEVEGFRTDVRVVILSYANAAWYIKQLTRPVNNSAPLPLSLPFEIYQQYGLNDILPYVPQPNIQELDIIQYLQLIRESHPALQIQNILRETTNTLPCKNMCFHIDKTGIAAKEIVPTQYEYLIPEKMSWSIKGRGLDKRDLLILDLLATNNWERPIYFNHSSLHTLNIDLSTHVMVEGLTLRLMPIQNNIGHELVNTETMYNNMVKNFYWKGMDKPGVYYDENYRLVFIRNQRMSFCTLAKACLHEGKLQQAKEVLLYGLSVIPDEVVPYDIANVYMIHLLFEVGENEHALNMIKIIGNRAEEILTYKTRKSSFIDREVQEQMGTLYEIARSLRAIDYQELAQEYEDLLNKYQILLDVPDDNNNDIARR</sequence>
<feature type="transmembrane region" description="Helical" evidence="1">
    <location>
        <begin position="127"/>
        <end position="147"/>
    </location>
</feature>